<evidence type="ECO:0000313" key="9">
    <source>
        <dbReference type="EMBL" id="JAG37361.1"/>
    </source>
</evidence>
<dbReference type="Pfam" id="PF00112">
    <property type="entry name" value="Peptidase_C1"/>
    <property type="match status" value="1"/>
</dbReference>
<keyword evidence="5" id="KW-0865">Zymogen</keyword>
<sequence length="384" mass="42308">MCIHTNPIHSNHYHTIRSDLTICFKNLSRTLEWISSTRFTCGGSVSHHILCQTTAGSQTTGMNTILALASLLGCCLAASVPDSKWDSFKAKYGKTYDDPKVDSERRNNYGKTLEMIKAHNALYGQGRVSYYLAENHLADLSSSERMKLRGFRKSESQSGGRIHQHTGLGRPDSVDWRNKSVVTSVKNQGQCGSCWAFSATAAVESQYAIKTGQLVDLSEQQVVDCDRNGHACKYGDNLDALGYIEEEGQELLSSYPYIAEPETCQYAADKVKVKIASFQRIPPGDEDALQDALANVGPVSIAIDAHHDSFNFYNGGIYDPPVCSTTVLDHAILAVGYGADDQGNQYYIVKNSWGTNWGMNGYFWSSRNNNNKCGIATDATYPIM</sequence>
<protein>
    <submittedName>
        <fullName evidence="9">Cathepsin L2</fullName>
    </submittedName>
</protein>
<feature type="domain" description="Peptidase C1A papain C-terminal" evidence="7">
    <location>
        <begin position="170"/>
        <end position="383"/>
    </location>
</feature>
<comment type="similarity">
    <text evidence="1">Belongs to the peptidase C1 family.</text>
</comment>
<dbReference type="PROSITE" id="PS00139">
    <property type="entry name" value="THIOL_PROTEASE_CYS"/>
    <property type="match status" value="1"/>
</dbReference>
<dbReference type="Pfam" id="PF08246">
    <property type="entry name" value="Inhibitor_I29"/>
    <property type="match status" value="1"/>
</dbReference>
<gene>
    <name evidence="9" type="primary">CTSL2</name>
    <name evidence="9" type="ORF">CM83_55018</name>
</gene>
<evidence type="ECO:0000256" key="2">
    <source>
        <dbReference type="ARBA" id="ARBA00022670"/>
    </source>
</evidence>
<dbReference type="FunFam" id="3.90.70.10:FF:000006">
    <property type="entry name" value="Cathepsin S"/>
    <property type="match status" value="1"/>
</dbReference>
<dbReference type="InterPro" id="IPR039417">
    <property type="entry name" value="Peptidase_C1A_papain-like"/>
</dbReference>
<evidence type="ECO:0000256" key="4">
    <source>
        <dbReference type="ARBA" id="ARBA00022807"/>
    </source>
</evidence>
<dbReference type="CDD" id="cd02248">
    <property type="entry name" value="Peptidase_C1A"/>
    <property type="match status" value="1"/>
</dbReference>
<dbReference type="InterPro" id="IPR013128">
    <property type="entry name" value="Peptidase_C1A"/>
</dbReference>
<evidence type="ECO:0000259" key="7">
    <source>
        <dbReference type="SMART" id="SM00645"/>
    </source>
</evidence>
<dbReference type="GO" id="GO:0008234">
    <property type="term" value="F:cysteine-type peptidase activity"/>
    <property type="evidence" value="ECO:0007669"/>
    <property type="project" value="UniProtKB-KW"/>
</dbReference>
<feature type="domain" description="Cathepsin propeptide inhibitor" evidence="8">
    <location>
        <begin position="85"/>
        <end position="145"/>
    </location>
</feature>
<keyword evidence="6" id="KW-1015">Disulfide bond</keyword>
<keyword evidence="2" id="KW-0645">Protease</keyword>
<dbReference type="InterPro" id="IPR013201">
    <property type="entry name" value="Prot_inhib_I29"/>
</dbReference>
<name>A0A0A9Z0G8_LYGHE</name>
<dbReference type="PANTHER" id="PTHR12411">
    <property type="entry name" value="CYSTEINE PROTEASE FAMILY C1-RELATED"/>
    <property type="match status" value="1"/>
</dbReference>
<dbReference type="Gene3D" id="3.90.70.10">
    <property type="entry name" value="Cysteine proteinases"/>
    <property type="match status" value="1"/>
</dbReference>
<dbReference type="InterPro" id="IPR038765">
    <property type="entry name" value="Papain-like_cys_pep_sf"/>
</dbReference>
<dbReference type="AlphaFoldDB" id="A0A0A9Z0G8"/>
<dbReference type="PRINTS" id="PR00705">
    <property type="entry name" value="PAPAIN"/>
</dbReference>
<dbReference type="PROSITE" id="PS00639">
    <property type="entry name" value="THIOL_PROTEASE_HIS"/>
    <property type="match status" value="1"/>
</dbReference>
<reference evidence="9" key="1">
    <citation type="journal article" date="2014" name="PLoS ONE">
        <title>Transcriptome-Based Identification of ABC Transporters in the Western Tarnished Plant Bug Lygus hesperus.</title>
        <authorList>
            <person name="Hull J.J."/>
            <person name="Chaney K."/>
            <person name="Geib S.M."/>
            <person name="Fabrick J.A."/>
            <person name="Brent C.S."/>
            <person name="Walsh D."/>
            <person name="Lavine L.C."/>
        </authorList>
    </citation>
    <scope>NUCLEOTIDE SEQUENCE</scope>
</reference>
<accession>A0A0A9Z0G8</accession>
<dbReference type="SMART" id="SM00645">
    <property type="entry name" value="Pept_C1"/>
    <property type="match status" value="1"/>
</dbReference>
<dbReference type="InterPro" id="IPR025660">
    <property type="entry name" value="Pept_his_AS"/>
</dbReference>
<dbReference type="EMBL" id="GBHO01006243">
    <property type="protein sequence ID" value="JAG37361.1"/>
    <property type="molecule type" value="Transcribed_RNA"/>
</dbReference>
<organism evidence="9">
    <name type="scientific">Lygus hesperus</name>
    <name type="common">Western plant bug</name>
    <dbReference type="NCBI Taxonomy" id="30085"/>
    <lineage>
        <taxon>Eukaryota</taxon>
        <taxon>Metazoa</taxon>
        <taxon>Ecdysozoa</taxon>
        <taxon>Arthropoda</taxon>
        <taxon>Hexapoda</taxon>
        <taxon>Insecta</taxon>
        <taxon>Pterygota</taxon>
        <taxon>Neoptera</taxon>
        <taxon>Paraneoptera</taxon>
        <taxon>Hemiptera</taxon>
        <taxon>Heteroptera</taxon>
        <taxon>Panheteroptera</taxon>
        <taxon>Cimicomorpha</taxon>
        <taxon>Miridae</taxon>
        <taxon>Mirini</taxon>
        <taxon>Lygus</taxon>
    </lineage>
</organism>
<reference evidence="9" key="2">
    <citation type="submission" date="2014-07" db="EMBL/GenBank/DDBJ databases">
        <authorList>
            <person name="Hull J."/>
        </authorList>
    </citation>
    <scope>NUCLEOTIDE SEQUENCE</scope>
</reference>
<dbReference type="GO" id="GO:0006508">
    <property type="term" value="P:proteolysis"/>
    <property type="evidence" value="ECO:0007669"/>
    <property type="project" value="UniProtKB-KW"/>
</dbReference>
<evidence type="ECO:0000256" key="1">
    <source>
        <dbReference type="ARBA" id="ARBA00008455"/>
    </source>
</evidence>
<dbReference type="SMART" id="SM00848">
    <property type="entry name" value="Inhibitor_I29"/>
    <property type="match status" value="1"/>
</dbReference>
<dbReference type="InterPro" id="IPR000169">
    <property type="entry name" value="Pept_cys_AS"/>
</dbReference>
<evidence type="ECO:0000259" key="8">
    <source>
        <dbReference type="SMART" id="SM00848"/>
    </source>
</evidence>
<evidence type="ECO:0000256" key="6">
    <source>
        <dbReference type="ARBA" id="ARBA00023157"/>
    </source>
</evidence>
<keyword evidence="4" id="KW-0788">Thiol protease</keyword>
<keyword evidence="3" id="KW-0378">Hydrolase</keyword>
<dbReference type="SUPFAM" id="SSF54001">
    <property type="entry name" value="Cysteine proteinases"/>
    <property type="match status" value="1"/>
</dbReference>
<evidence type="ECO:0000256" key="3">
    <source>
        <dbReference type="ARBA" id="ARBA00022801"/>
    </source>
</evidence>
<proteinExistence type="inferred from homology"/>
<evidence type="ECO:0000256" key="5">
    <source>
        <dbReference type="ARBA" id="ARBA00023145"/>
    </source>
</evidence>
<dbReference type="InterPro" id="IPR000668">
    <property type="entry name" value="Peptidase_C1A_C"/>
</dbReference>